<dbReference type="Gene3D" id="1.25.40.390">
    <property type="match status" value="1"/>
</dbReference>
<feature type="chain" id="PRO_5041224234" evidence="1">
    <location>
        <begin position="26"/>
        <end position="518"/>
    </location>
</feature>
<organism evidence="2 3">
    <name type="scientific">Bacteroides thetaiotaomicron</name>
    <dbReference type="NCBI Taxonomy" id="818"/>
    <lineage>
        <taxon>Bacteria</taxon>
        <taxon>Pseudomonadati</taxon>
        <taxon>Bacteroidota</taxon>
        <taxon>Bacteroidia</taxon>
        <taxon>Bacteroidales</taxon>
        <taxon>Bacteroidaceae</taxon>
        <taxon>Bacteroides</taxon>
    </lineage>
</organism>
<name>A0AA46UFN4_BACT4</name>
<protein>
    <submittedName>
        <fullName evidence="2">SusD/RagB family nutrient-binding outer membrane lipoprotein</fullName>
    </submittedName>
</protein>
<proteinExistence type="predicted"/>
<dbReference type="Proteomes" id="UP001156216">
    <property type="component" value="Chromosome"/>
</dbReference>
<dbReference type="Pfam" id="PF12741">
    <property type="entry name" value="SusD-like"/>
    <property type="match status" value="1"/>
</dbReference>
<keyword evidence="1" id="KW-0732">Signal</keyword>
<dbReference type="AlphaFoldDB" id="A0AA46UFN4"/>
<reference evidence="2" key="1">
    <citation type="submission" date="2021-06" db="EMBL/GenBank/DDBJ databases">
        <title>Interrogation of the integrated mobile genetic elements in gut-associated Bacteroides with a consensus prediction approach.</title>
        <authorList>
            <person name="Campbell D.E."/>
            <person name="Leigh J.R."/>
            <person name="Kim T."/>
            <person name="England W."/>
            <person name="Whitaker R.J."/>
            <person name="Degnan P.H."/>
        </authorList>
    </citation>
    <scope>NUCLEOTIDE SEQUENCE</scope>
    <source>
        <strain evidence="2">VPI-BTDOT2</strain>
    </source>
</reference>
<dbReference type="InterPro" id="IPR024302">
    <property type="entry name" value="SusD-like"/>
</dbReference>
<keyword evidence="2" id="KW-0449">Lipoprotein</keyword>
<feature type="signal peptide" evidence="1">
    <location>
        <begin position="1"/>
        <end position="25"/>
    </location>
</feature>
<evidence type="ECO:0000256" key="1">
    <source>
        <dbReference type="SAM" id="SignalP"/>
    </source>
</evidence>
<gene>
    <name evidence="2" type="ORF">KQP59_11725</name>
</gene>
<dbReference type="EMBL" id="CP083681">
    <property type="protein sequence ID" value="UYU73738.1"/>
    <property type="molecule type" value="Genomic_DNA"/>
</dbReference>
<dbReference type="SUPFAM" id="SSF48452">
    <property type="entry name" value="TPR-like"/>
    <property type="match status" value="1"/>
</dbReference>
<evidence type="ECO:0000313" key="2">
    <source>
        <dbReference type="EMBL" id="UYU73738.1"/>
    </source>
</evidence>
<sequence>MKKITPIICSVLLVLLMCNCTGKFEEFNSNQYQPPVLNSRLLFAQLITCMSSTEENPSQRNITFWAGPFGGMLTPTSSWSRSQHFYTYNVDDNWNKWSVDWYFKNFYPNYFSIERFTEGSGHYYALAKIMRVHIMQIIASMQGPLPYTQVQSGQYSVRYDNEETAWKAMMDDLDYSIDVLTSLMNTDSSFNELTTEDRIYQGDYKKWIKFANSLKLRIAIRISNAVPEYAKEKAEEAVAHPYGVMDSNEYDAYDNITTTNYKNGLASVNSWGEVRANACIVSFMNGYQDPRREAYFTKSSASGDYDYIGVRSGIQGITTDMFSTYSTVKVETKTPMLIFNAAEVAFLKAEGALKGWTMGGTAEEFYKEGIRLSFSEHGISGADTYIANKTNVPADYVCPANSAYNYSNSCKLSVAWNTDSSEKAKEENLERILTQKMIANFPIGNETWADFRRTGYPGVFPAYNNLSTQGVTKERQQRRLRFSEDEYASNGTNVTEACSFLSNGQDTDATDLWWAKKN</sequence>
<dbReference type="InterPro" id="IPR011990">
    <property type="entry name" value="TPR-like_helical_dom_sf"/>
</dbReference>
<accession>A0AA46UFN4</accession>
<dbReference type="RefSeq" id="WP_022470573.1">
    <property type="nucleotide sequence ID" value="NZ_AP022660.1"/>
</dbReference>
<evidence type="ECO:0000313" key="3">
    <source>
        <dbReference type="Proteomes" id="UP001156216"/>
    </source>
</evidence>